<dbReference type="SUPFAM" id="SSF52540">
    <property type="entry name" value="P-loop containing nucleoside triphosphate hydrolases"/>
    <property type="match status" value="1"/>
</dbReference>
<protein>
    <recommendedName>
        <fullName evidence="1">Helicase/UvrB N-terminal domain-containing protein</fullName>
    </recommendedName>
</protein>
<dbReference type="RefSeq" id="WP_109569573.1">
    <property type="nucleotide sequence ID" value="NZ_CP029463.1"/>
</dbReference>
<dbReference type="Proteomes" id="UP000245429">
    <property type="component" value="Chromosome"/>
</dbReference>
<dbReference type="InterPro" id="IPR006935">
    <property type="entry name" value="Helicase/UvrB_N"/>
</dbReference>
<dbReference type="GO" id="GO:0016787">
    <property type="term" value="F:hydrolase activity"/>
    <property type="evidence" value="ECO:0007669"/>
    <property type="project" value="InterPro"/>
</dbReference>
<dbReference type="InterPro" id="IPR027417">
    <property type="entry name" value="P-loop_NTPase"/>
</dbReference>
<dbReference type="GO" id="GO:0003677">
    <property type="term" value="F:DNA binding"/>
    <property type="evidence" value="ECO:0007669"/>
    <property type="project" value="InterPro"/>
</dbReference>
<dbReference type="Pfam" id="PF04851">
    <property type="entry name" value="ResIII"/>
    <property type="match status" value="1"/>
</dbReference>
<reference evidence="2 3" key="1">
    <citation type="submission" date="2018-05" db="EMBL/GenBank/DDBJ databases">
        <title>Flavobacterium sp. MEBiC07310.</title>
        <authorList>
            <person name="Baek K."/>
        </authorList>
    </citation>
    <scope>NUCLEOTIDE SEQUENCE [LARGE SCALE GENOMIC DNA]</scope>
    <source>
        <strain evidence="2 3">MEBiC07310</strain>
    </source>
</reference>
<dbReference type="AlphaFoldDB" id="A0A2U8QVR2"/>
<evidence type="ECO:0000313" key="2">
    <source>
        <dbReference type="EMBL" id="AWM14213.1"/>
    </source>
</evidence>
<accession>A0A2U8QVR2</accession>
<dbReference type="EMBL" id="CP029463">
    <property type="protein sequence ID" value="AWM14213.1"/>
    <property type="molecule type" value="Genomic_DNA"/>
</dbReference>
<evidence type="ECO:0000313" key="3">
    <source>
        <dbReference type="Proteomes" id="UP000245429"/>
    </source>
</evidence>
<dbReference type="OrthoDB" id="642699at2"/>
<name>A0A2U8QVR2_9FLAO</name>
<gene>
    <name evidence="2" type="ORF">DI487_10350</name>
</gene>
<organism evidence="2 3">
    <name type="scientific">Flavobacterium sediminis</name>
    <dbReference type="NCBI Taxonomy" id="2201181"/>
    <lineage>
        <taxon>Bacteria</taxon>
        <taxon>Pseudomonadati</taxon>
        <taxon>Bacteroidota</taxon>
        <taxon>Flavobacteriia</taxon>
        <taxon>Flavobacteriales</taxon>
        <taxon>Flavobacteriaceae</taxon>
        <taxon>Flavobacterium</taxon>
    </lineage>
</organism>
<dbReference type="GO" id="GO:0005524">
    <property type="term" value="F:ATP binding"/>
    <property type="evidence" value="ECO:0007669"/>
    <property type="project" value="InterPro"/>
</dbReference>
<sequence length="808" mass="95168">MSTIDFDLVNVPVEYKKINVEDFDSNYYNSTKECISPNAETGYISEELMPILIRDLDVKNTTVINAGTGQGKSKCIIDIVSEYSNKEDYIVVFALPYNNLIEQYYNDCKSVIDENKIFSLLNIDKSKPATEFVFGAINDEEIINNSKNKQFKIHILTVYALLENPGDDALFQSNKRKKYFNDLIKYCETHNKKIVLIFDELHDSIHTFKEEYIFNLWRFKNVIYKNYVISATFNESSKEIIKYLSEFTTNNIHIIESERVIIPEKQGSLHLILHQENNDITENNELKKLFRKLLHENKKFDVIVYSKSQLKKMQKNNYFNVIDRKILNFCYNDIFNPNFVRKYNKSKINIGTNFSTGINITKENHSLFILLPPRTNIKYFNNKGVFTSGYVSILQAIARLRVKGDIYIVMSEPLEVLENSLPSFIENKTIIKNIFQKYQTLGSVEYSDINNQNLQLNDAYIQHTYNIRKAKKNIEKVERKGFNTLNYLRKEQFVLKKGEKYLNSTFFNGDLSTYVFFTAVTNQFSNCKLKSIYYNPDIYFESESLIEGIRYHYNITANSAFNNNLAQTNLMAYSGHQFFATFNSFLNKRKVYLDKVLIDSVKIKELKMHYLINVLTYGEFVFEESTRDYRKLIKSIYFKSCLNQVLNLSSTGATISFENEQLNFYYNQYKNWNELLEVINEEIINQKSKNLLNTKASSLFIQKFNELDMLNKLKRLINEDIVINLDLFPFYDTFKRFNNSLKAGQYFYELLIEIFFKVNEKKSQKLINGKKVLHYRIEESFSKEKFQNEFYVNMLFSNSEIIGNSLFN</sequence>
<evidence type="ECO:0000259" key="1">
    <source>
        <dbReference type="Pfam" id="PF04851"/>
    </source>
</evidence>
<dbReference type="KEGG" id="fse:DI487_10350"/>
<keyword evidence="3" id="KW-1185">Reference proteome</keyword>
<feature type="domain" description="Helicase/UvrB N-terminal" evidence="1">
    <location>
        <begin position="57"/>
        <end position="210"/>
    </location>
</feature>
<dbReference type="Gene3D" id="3.40.50.300">
    <property type="entry name" value="P-loop containing nucleotide triphosphate hydrolases"/>
    <property type="match status" value="1"/>
</dbReference>
<proteinExistence type="predicted"/>